<comment type="caution">
    <text evidence="1">The sequence shown here is derived from an EMBL/GenBank/DDBJ whole genome shotgun (WGS) entry which is preliminary data.</text>
</comment>
<dbReference type="Proteomes" id="UP001566132">
    <property type="component" value="Unassembled WGS sequence"/>
</dbReference>
<gene>
    <name evidence="1" type="ORF">ABEB36_000736</name>
</gene>
<reference evidence="1 2" key="1">
    <citation type="submission" date="2024-05" db="EMBL/GenBank/DDBJ databases">
        <title>Genetic variation in Jamaican populations of the coffee berry borer (Hypothenemus hampei).</title>
        <authorList>
            <person name="Errbii M."/>
            <person name="Myrie A."/>
        </authorList>
    </citation>
    <scope>NUCLEOTIDE SEQUENCE [LARGE SCALE GENOMIC DNA]</scope>
    <source>
        <strain evidence="1">JA-Hopewell-2020-01-JO</strain>
        <tissue evidence="1">Whole body</tissue>
    </source>
</reference>
<proteinExistence type="predicted"/>
<keyword evidence="2" id="KW-1185">Reference proteome</keyword>
<protein>
    <submittedName>
        <fullName evidence="1">Uncharacterized protein</fullName>
    </submittedName>
</protein>
<organism evidence="1 2">
    <name type="scientific">Hypothenemus hampei</name>
    <name type="common">Coffee berry borer</name>
    <dbReference type="NCBI Taxonomy" id="57062"/>
    <lineage>
        <taxon>Eukaryota</taxon>
        <taxon>Metazoa</taxon>
        <taxon>Ecdysozoa</taxon>
        <taxon>Arthropoda</taxon>
        <taxon>Hexapoda</taxon>
        <taxon>Insecta</taxon>
        <taxon>Pterygota</taxon>
        <taxon>Neoptera</taxon>
        <taxon>Endopterygota</taxon>
        <taxon>Coleoptera</taxon>
        <taxon>Polyphaga</taxon>
        <taxon>Cucujiformia</taxon>
        <taxon>Curculionidae</taxon>
        <taxon>Scolytinae</taxon>
        <taxon>Hypothenemus</taxon>
    </lineage>
</organism>
<dbReference type="AlphaFoldDB" id="A0ABD1FC92"/>
<evidence type="ECO:0000313" key="2">
    <source>
        <dbReference type="Proteomes" id="UP001566132"/>
    </source>
</evidence>
<evidence type="ECO:0000313" key="1">
    <source>
        <dbReference type="EMBL" id="KAL1516901.1"/>
    </source>
</evidence>
<dbReference type="EMBL" id="JBDJPC010000001">
    <property type="protein sequence ID" value="KAL1516901.1"/>
    <property type="molecule type" value="Genomic_DNA"/>
</dbReference>
<accession>A0ABD1FC92</accession>
<sequence>MSWSTSSSLIENTTYSEDERINLYLRQIKTQEETEKLNVDKERQSIFDQVFSGAVYRMFKLPGLTYKSFTHKRIRIQIVPSKYIKKISKTYEFSCTLRYMRKYGKWHITREPMPVKPVAFNATKGKLLIEDSISELNNTIIRIYKILHKHFLFEVAFRKERFEMYKKNKLSFLELDSIDEELYFSDTERQTFFEKRQAILRRMLPPRRTALY</sequence>
<name>A0ABD1FC92_HYPHA</name>